<accession>A0AAD8EEN2</accession>
<gene>
    <name evidence="9" type="ORF">L9F63_028244</name>
</gene>
<reference evidence="9" key="2">
    <citation type="submission" date="2023-05" db="EMBL/GenBank/DDBJ databases">
        <authorList>
            <person name="Fouks B."/>
        </authorList>
    </citation>
    <scope>NUCLEOTIDE SEQUENCE</scope>
    <source>
        <strain evidence="9">Stay&amp;Tobe</strain>
        <tissue evidence="9">Testes</tissue>
    </source>
</reference>
<evidence type="ECO:0000313" key="9">
    <source>
        <dbReference type="EMBL" id="KAJ9587503.1"/>
    </source>
</evidence>
<evidence type="ECO:0000256" key="1">
    <source>
        <dbReference type="ARBA" id="ARBA00004651"/>
    </source>
</evidence>
<dbReference type="Proteomes" id="UP001233999">
    <property type="component" value="Unassembled WGS sequence"/>
</dbReference>
<comment type="caution">
    <text evidence="9">The sequence shown here is derived from an EMBL/GenBank/DDBJ whole genome shotgun (WGS) entry which is preliminary data.</text>
</comment>
<proteinExistence type="predicted"/>
<feature type="transmembrane region" description="Helical" evidence="8">
    <location>
        <begin position="374"/>
        <end position="395"/>
    </location>
</feature>
<evidence type="ECO:0000256" key="6">
    <source>
        <dbReference type="ARBA" id="ARBA00023170"/>
    </source>
</evidence>
<dbReference type="PANTHER" id="PTHR42643">
    <property type="entry name" value="IONOTROPIC RECEPTOR 20A-RELATED"/>
    <property type="match status" value="1"/>
</dbReference>
<keyword evidence="3 8" id="KW-0812">Transmembrane</keyword>
<sequence length="647" mass="74388">MLLAFILNSYFLLNSKDGDVEGRHLVQCIRAIGLQHFLTSNTLVLSISGVRESQFYSDVENILTKEIHSTEIWPITISRPSDEDVSSFSDDKTHSKHGNYVILTYGQTPDEVMDDMLNKIQHLSYYAAWNPRAKFLVVVLITTNNYNASEIATNFLREMIWWKILHSTVLIKDPNNNFNNGYTLDSRLAGKFDFYTWFPYQSKDKCLNVEDVVLLDSWFVAGHEFKKNANLFPKKIRNNLHKCPFTASTFPIDLVVGPYNDTRSNSSESAYDSGMEIAMVKFITNTLNLTLKFRPPPSNDERWGRLLENGKITGLLREVVSEESDLGFGAWPLHPKLLKVMDATVWHFRDEWVWWVPCAKKIPRWKGIAMVFQLQAWFCLSCSFILAVTFSMYLTKYVKNEFEGYKQIYDCIQNMWAVVLGVSLATLPRSTPLRMFFICWICYGLSINTVFQAFLTTFLIEPGHGHQISNIEENGMSRRNIPPCLDWMAYHNNFSLLCSKALIRYILSKDYMDENGNSLICQAGGTFFPLTYVTYMTKWNPLLETFNDKITRIIENGFINIWLEIILHKQQIDGAAITKNAILGDYFDLSLEHSQGMFAILLPGLLLSVLTFIAEISCSKILQCKSKYVSHSNETSTSLHIQYGYFD</sequence>
<evidence type="ECO:0000256" key="7">
    <source>
        <dbReference type="ARBA" id="ARBA00023180"/>
    </source>
</evidence>
<dbReference type="Gene3D" id="1.10.287.70">
    <property type="match status" value="1"/>
</dbReference>
<feature type="transmembrane region" description="Helical" evidence="8">
    <location>
        <begin position="596"/>
        <end position="614"/>
    </location>
</feature>
<evidence type="ECO:0000256" key="5">
    <source>
        <dbReference type="ARBA" id="ARBA00023136"/>
    </source>
</evidence>
<protein>
    <submittedName>
        <fullName evidence="9">Uncharacterized protein</fullName>
    </submittedName>
</protein>
<keyword evidence="4 8" id="KW-1133">Transmembrane helix</keyword>
<feature type="transmembrane region" description="Helical" evidence="8">
    <location>
        <begin position="433"/>
        <end position="460"/>
    </location>
</feature>
<dbReference type="PANTHER" id="PTHR42643:SF24">
    <property type="entry name" value="IONOTROPIC RECEPTOR 60A"/>
    <property type="match status" value="1"/>
</dbReference>
<comment type="subcellular location">
    <subcellularLocation>
        <location evidence="1">Cell membrane</location>
        <topology evidence="1">Multi-pass membrane protein</topology>
    </subcellularLocation>
</comment>
<name>A0AAD8EEN2_DIPPU</name>
<evidence type="ECO:0000256" key="8">
    <source>
        <dbReference type="SAM" id="Phobius"/>
    </source>
</evidence>
<dbReference type="SUPFAM" id="SSF53850">
    <property type="entry name" value="Periplasmic binding protein-like II"/>
    <property type="match status" value="1"/>
</dbReference>
<dbReference type="InterPro" id="IPR052192">
    <property type="entry name" value="Insect_Ionotropic_Sensory_Rcpt"/>
</dbReference>
<evidence type="ECO:0000256" key="3">
    <source>
        <dbReference type="ARBA" id="ARBA00022692"/>
    </source>
</evidence>
<evidence type="ECO:0000256" key="4">
    <source>
        <dbReference type="ARBA" id="ARBA00022989"/>
    </source>
</evidence>
<keyword evidence="2" id="KW-1003">Cell membrane</keyword>
<evidence type="ECO:0000313" key="10">
    <source>
        <dbReference type="Proteomes" id="UP001233999"/>
    </source>
</evidence>
<dbReference type="AlphaFoldDB" id="A0AAD8EEN2"/>
<keyword evidence="7" id="KW-0325">Glycoprotein</keyword>
<evidence type="ECO:0000256" key="2">
    <source>
        <dbReference type="ARBA" id="ARBA00022475"/>
    </source>
</evidence>
<dbReference type="EMBL" id="JASPKZ010006243">
    <property type="protein sequence ID" value="KAJ9587503.1"/>
    <property type="molecule type" value="Genomic_DNA"/>
</dbReference>
<keyword evidence="10" id="KW-1185">Reference proteome</keyword>
<dbReference type="GO" id="GO:0005886">
    <property type="term" value="C:plasma membrane"/>
    <property type="evidence" value="ECO:0007669"/>
    <property type="project" value="UniProtKB-SubCell"/>
</dbReference>
<reference evidence="9" key="1">
    <citation type="journal article" date="2023" name="IScience">
        <title>Live-bearing cockroach genome reveals convergent evolutionary mechanisms linked to viviparity in insects and beyond.</title>
        <authorList>
            <person name="Fouks B."/>
            <person name="Harrison M.C."/>
            <person name="Mikhailova A.A."/>
            <person name="Marchal E."/>
            <person name="English S."/>
            <person name="Carruthers M."/>
            <person name="Jennings E.C."/>
            <person name="Chiamaka E.L."/>
            <person name="Frigard R.A."/>
            <person name="Pippel M."/>
            <person name="Attardo G.M."/>
            <person name="Benoit J.B."/>
            <person name="Bornberg-Bauer E."/>
            <person name="Tobe S.S."/>
        </authorList>
    </citation>
    <scope>NUCLEOTIDE SEQUENCE</scope>
    <source>
        <strain evidence="9">Stay&amp;Tobe</strain>
    </source>
</reference>
<keyword evidence="6" id="KW-0675">Receptor</keyword>
<organism evidence="9 10">
    <name type="scientific">Diploptera punctata</name>
    <name type="common">Pacific beetle cockroach</name>
    <dbReference type="NCBI Taxonomy" id="6984"/>
    <lineage>
        <taxon>Eukaryota</taxon>
        <taxon>Metazoa</taxon>
        <taxon>Ecdysozoa</taxon>
        <taxon>Arthropoda</taxon>
        <taxon>Hexapoda</taxon>
        <taxon>Insecta</taxon>
        <taxon>Pterygota</taxon>
        <taxon>Neoptera</taxon>
        <taxon>Polyneoptera</taxon>
        <taxon>Dictyoptera</taxon>
        <taxon>Blattodea</taxon>
        <taxon>Blaberoidea</taxon>
        <taxon>Blaberidae</taxon>
        <taxon>Diplopterinae</taxon>
        <taxon>Diploptera</taxon>
    </lineage>
</organism>
<dbReference type="Gene3D" id="3.40.190.10">
    <property type="entry name" value="Periplasmic binding protein-like II"/>
    <property type="match status" value="1"/>
</dbReference>
<keyword evidence="5 8" id="KW-0472">Membrane</keyword>